<keyword evidence="1" id="KW-0479">Metal-binding</keyword>
<keyword evidence="8" id="KW-1185">Reference proteome</keyword>
<evidence type="ECO:0000256" key="3">
    <source>
        <dbReference type="ARBA" id="ARBA00023014"/>
    </source>
</evidence>
<dbReference type="GO" id="GO:0046872">
    <property type="term" value="F:metal ion binding"/>
    <property type="evidence" value="ECO:0007669"/>
    <property type="project" value="UniProtKB-KW"/>
</dbReference>
<dbReference type="Pfam" id="PF04055">
    <property type="entry name" value="Radical_SAM"/>
    <property type="match status" value="1"/>
</dbReference>
<evidence type="ECO:0000256" key="2">
    <source>
        <dbReference type="ARBA" id="ARBA00023004"/>
    </source>
</evidence>
<evidence type="ECO:0000313" key="5">
    <source>
        <dbReference type="EMBL" id="KAF7599569.1"/>
    </source>
</evidence>
<comment type="caution">
    <text evidence="6">The sequence shown here is derived from an EMBL/GenBank/DDBJ whole genome shotgun (WGS) entry which is preliminary data.</text>
</comment>
<gene>
    <name evidence="5" type="ORF">BGI27_07315</name>
    <name evidence="6" type="ORF">CGU29_03620</name>
</gene>
<keyword evidence="2" id="KW-0408">Iron</keyword>
<dbReference type="InterPro" id="IPR007197">
    <property type="entry name" value="rSAM"/>
</dbReference>
<accession>A0A272EWE2</accession>
<keyword evidence="3" id="KW-0411">Iron-sulfur</keyword>
<dbReference type="GO" id="GO:0003824">
    <property type="term" value="F:catalytic activity"/>
    <property type="evidence" value="ECO:0007669"/>
    <property type="project" value="InterPro"/>
</dbReference>
<dbReference type="CDD" id="cd01335">
    <property type="entry name" value="Radical_SAM"/>
    <property type="match status" value="1"/>
</dbReference>
<dbReference type="EMBL" id="MDUX01000018">
    <property type="protein sequence ID" value="KAF7599569.1"/>
    <property type="molecule type" value="Genomic_DNA"/>
</dbReference>
<dbReference type="GO" id="GO:0051536">
    <property type="term" value="F:iron-sulfur cluster binding"/>
    <property type="evidence" value="ECO:0007669"/>
    <property type="project" value="UniProtKB-KW"/>
</dbReference>
<evidence type="ECO:0000259" key="4">
    <source>
        <dbReference type="SMART" id="SM00729"/>
    </source>
</evidence>
<evidence type="ECO:0000313" key="7">
    <source>
        <dbReference type="Proteomes" id="UP000216107"/>
    </source>
</evidence>
<dbReference type="InterPro" id="IPR006638">
    <property type="entry name" value="Elp3/MiaA/NifB-like_rSAM"/>
</dbReference>
<dbReference type="InterPro" id="IPR058240">
    <property type="entry name" value="rSAM_sf"/>
</dbReference>
<protein>
    <submittedName>
        <fullName evidence="5">Radical SAM protein</fullName>
    </submittedName>
</protein>
<evidence type="ECO:0000313" key="8">
    <source>
        <dbReference type="Proteomes" id="UP000623509"/>
    </source>
</evidence>
<proteinExistence type="predicted"/>
<dbReference type="Gene3D" id="3.80.30.30">
    <property type="match status" value="1"/>
</dbReference>
<dbReference type="SMART" id="SM00729">
    <property type="entry name" value="Elp3"/>
    <property type="match status" value="1"/>
</dbReference>
<dbReference type="EMBL" id="NMRN01000007">
    <property type="protein sequence ID" value="PAS94411.1"/>
    <property type="molecule type" value="Genomic_DNA"/>
</dbReference>
<reference evidence="5 8" key="1">
    <citation type="submission" date="2016-08" db="EMBL/GenBank/DDBJ databases">
        <title>Candidatus Dactylopiibacterium carminicum genome sequence.</title>
        <authorList>
            <person name="Ramirez-Puebla S.T."/>
            <person name="Ormeno-Orrillo E."/>
            <person name="Vera-Ponce De Leon A."/>
            <person name="Luis L."/>
            <person name="Sanchez-Flores A."/>
            <person name="Monica R."/>
            <person name="Martinez-Romero E."/>
        </authorList>
    </citation>
    <scope>NUCLEOTIDE SEQUENCE [LARGE SCALE GENOMIC DNA]</scope>
    <source>
        <strain evidence="5">END1</strain>
    </source>
</reference>
<evidence type="ECO:0000313" key="6">
    <source>
        <dbReference type="EMBL" id="PAS94411.1"/>
    </source>
</evidence>
<organism evidence="6 7">
    <name type="scientific">Candidatus Dactylopiibacterium carminicum</name>
    <dbReference type="NCBI Taxonomy" id="857335"/>
    <lineage>
        <taxon>Bacteria</taxon>
        <taxon>Pseudomonadati</taxon>
        <taxon>Pseudomonadota</taxon>
        <taxon>Betaproteobacteria</taxon>
        <taxon>Rhodocyclales</taxon>
        <taxon>Rhodocyclaceae</taxon>
        <taxon>Candidatus Dactylopiibacterium</taxon>
    </lineage>
</organism>
<dbReference type="AlphaFoldDB" id="A0A272EWE2"/>
<feature type="domain" description="Elp3/MiaA/NifB-like radical SAM core" evidence="4">
    <location>
        <begin position="28"/>
        <end position="251"/>
    </location>
</feature>
<name>A0A272EWE2_9RHOO</name>
<dbReference type="Proteomes" id="UP000216107">
    <property type="component" value="Unassembled WGS sequence"/>
</dbReference>
<dbReference type="Proteomes" id="UP000623509">
    <property type="component" value="Unassembled WGS sequence"/>
</dbReference>
<dbReference type="SFLD" id="SFLDG01084">
    <property type="entry name" value="Uncharacterised_Radical_SAM_Su"/>
    <property type="match status" value="1"/>
</dbReference>
<dbReference type="PANTHER" id="PTHR43432:SF5">
    <property type="entry name" value="ELP3_MIAA_NIFB-LIKE RADICAL SAM CORE DOMAIN-CONTAINING PROTEIN"/>
    <property type="match status" value="1"/>
</dbReference>
<sequence>MVIPIVNRIEAKTGVSRAALADSFLIALRRALAPYRGCGHGCRYCDGRAEKYFVAGDFERDIAVRMNLPGLVARDVAAGALSAEFGAIGLGSGVTDVYQPLEQTLGLTRQTLEALLPAGNPISVLTKGTLVLRDFDLLARFPKVLVMVTLTTLDPAVAAVIEPGAPAPAERLEVVRRARAAGFRAGIMAMPLCPGISDGEADFDALLDAAERAGAEFVWPGGLTLRPGRQKALFRHLVGEHWPALGGRYDHVFGENRASGMPRAAWSGALALRAARQAEARGMPAMPPFDIHRELLSRADSLFVLFCHMQELYPLRGVDTRPLRAATAAYGDWLRRERGALRRKRIAVLPGDPFPLSRLLDERLAALCAGGGFAEIVGNEKLARLARQLVLEGRRFDYPTLKVV</sequence>
<evidence type="ECO:0000256" key="1">
    <source>
        <dbReference type="ARBA" id="ARBA00022723"/>
    </source>
</evidence>
<dbReference type="SUPFAM" id="SSF102114">
    <property type="entry name" value="Radical SAM enzymes"/>
    <property type="match status" value="1"/>
</dbReference>
<dbReference type="SFLD" id="SFLDS00029">
    <property type="entry name" value="Radical_SAM"/>
    <property type="match status" value="1"/>
</dbReference>
<dbReference type="InterPro" id="IPR040086">
    <property type="entry name" value="MJ0683-like"/>
</dbReference>
<reference evidence="6 7" key="2">
    <citation type="submission" date="2017-07" db="EMBL/GenBank/DDBJ databases">
        <title>Candidatus Dactylopiibacterium carminicum, a nitrogen-fixing symbiont of the cochineal insect Dactylopius coccus and Dactylopius opuntiae (Hemiptera: Coccoidea: Dactylopiidae).</title>
        <authorList>
            <person name="Vera A."/>
        </authorList>
    </citation>
    <scope>NUCLEOTIDE SEQUENCE [LARGE SCALE GENOMIC DNA]</scope>
    <source>
        <strain evidence="6 7">NFDCM</strain>
    </source>
</reference>
<dbReference type="PANTHER" id="PTHR43432">
    <property type="entry name" value="SLR0285 PROTEIN"/>
    <property type="match status" value="1"/>
</dbReference>